<keyword evidence="3" id="KW-1185">Reference proteome</keyword>
<name>A0ABP3HDB6_9ACTN</name>
<reference evidence="3" key="1">
    <citation type="journal article" date="2019" name="Int. J. Syst. Evol. Microbiol.">
        <title>The Global Catalogue of Microorganisms (GCM) 10K type strain sequencing project: providing services to taxonomists for standard genome sequencing and annotation.</title>
        <authorList>
            <consortium name="The Broad Institute Genomics Platform"/>
            <consortium name="The Broad Institute Genome Sequencing Center for Infectious Disease"/>
            <person name="Wu L."/>
            <person name="Ma J."/>
        </authorList>
    </citation>
    <scope>NUCLEOTIDE SEQUENCE [LARGE SCALE GENOMIC DNA]</scope>
    <source>
        <strain evidence="3">JCM 3146</strain>
    </source>
</reference>
<dbReference type="Proteomes" id="UP001501822">
    <property type="component" value="Unassembled WGS sequence"/>
</dbReference>
<accession>A0ABP3HDB6</accession>
<organism evidence="2 3">
    <name type="scientific">Actinoallomurus spadix</name>
    <dbReference type="NCBI Taxonomy" id="79912"/>
    <lineage>
        <taxon>Bacteria</taxon>
        <taxon>Bacillati</taxon>
        <taxon>Actinomycetota</taxon>
        <taxon>Actinomycetes</taxon>
        <taxon>Streptosporangiales</taxon>
        <taxon>Thermomonosporaceae</taxon>
        <taxon>Actinoallomurus</taxon>
    </lineage>
</organism>
<comment type="caution">
    <text evidence="2">The sequence shown here is derived from an EMBL/GenBank/DDBJ whole genome shotgun (WGS) entry which is preliminary data.</text>
</comment>
<evidence type="ECO:0000256" key="1">
    <source>
        <dbReference type="SAM" id="MobiDB-lite"/>
    </source>
</evidence>
<evidence type="ECO:0000313" key="3">
    <source>
        <dbReference type="Proteomes" id="UP001501822"/>
    </source>
</evidence>
<evidence type="ECO:0000313" key="2">
    <source>
        <dbReference type="EMBL" id="GAA0366951.1"/>
    </source>
</evidence>
<proteinExistence type="predicted"/>
<dbReference type="EMBL" id="BAAABM010000066">
    <property type="protein sequence ID" value="GAA0366951.1"/>
    <property type="molecule type" value="Genomic_DNA"/>
</dbReference>
<gene>
    <name evidence="2" type="ORF">GCM10010151_66100</name>
</gene>
<sequence length="108" mass="11464">MIDSLVQAREKVCQPLGVEVVELIDGEAHIVGVFHHSAMKGVRRALGRRDPIGDVPQVGGRLTAVLGVAFGHLDGGELKKDLARSGKAQEAAQETRSGHSRSHQKPAA</sequence>
<feature type="region of interest" description="Disordered" evidence="1">
    <location>
        <begin position="80"/>
        <end position="108"/>
    </location>
</feature>
<feature type="compositionally biased region" description="Basic residues" evidence="1">
    <location>
        <begin position="98"/>
        <end position="108"/>
    </location>
</feature>
<protein>
    <submittedName>
        <fullName evidence="2">Uncharacterized protein</fullName>
    </submittedName>
</protein>